<proteinExistence type="predicted"/>
<keyword evidence="1" id="KW-0479">Metal-binding</keyword>
<keyword evidence="4" id="KW-0812">Transmembrane</keyword>
<dbReference type="InterPro" id="IPR008972">
    <property type="entry name" value="Cupredoxin"/>
</dbReference>
<name>A0A7J7NTI3_9MAGN</name>
<dbReference type="CDD" id="cd04216">
    <property type="entry name" value="Phytocyanin"/>
    <property type="match status" value="1"/>
</dbReference>
<keyword evidence="8" id="KW-1185">Reference proteome</keyword>
<evidence type="ECO:0000313" key="8">
    <source>
        <dbReference type="Proteomes" id="UP000541444"/>
    </source>
</evidence>
<dbReference type="GO" id="GO:0009055">
    <property type="term" value="F:electron transfer activity"/>
    <property type="evidence" value="ECO:0007669"/>
    <property type="project" value="InterPro"/>
</dbReference>
<feature type="chain" id="PRO_5029553848" description="Phytocyanin domain-containing protein" evidence="5">
    <location>
        <begin position="22"/>
        <end position="171"/>
    </location>
</feature>
<feature type="signal peptide" evidence="5">
    <location>
        <begin position="1"/>
        <end position="21"/>
    </location>
</feature>
<keyword evidence="4" id="KW-1133">Transmembrane helix</keyword>
<dbReference type="AlphaFoldDB" id="A0A7J7NTI3"/>
<keyword evidence="4" id="KW-0472">Membrane</keyword>
<dbReference type="PANTHER" id="PTHR33021">
    <property type="entry name" value="BLUE COPPER PROTEIN"/>
    <property type="match status" value="1"/>
</dbReference>
<gene>
    <name evidence="7" type="ORF">GIB67_042982</name>
</gene>
<evidence type="ECO:0000256" key="2">
    <source>
        <dbReference type="ARBA" id="ARBA00023180"/>
    </source>
</evidence>
<keyword evidence="5" id="KW-0732">Signal</keyword>
<dbReference type="EMBL" id="JACGCM010000593">
    <property type="protein sequence ID" value="KAF6170292.1"/>
    <property type="molecule type" value="Genomic_DNA"/>
</dbReference>
<dbReference type="InterPro" id="IPR003245">
    <property type="entry name" value="Phytocyanin_dom"/>
</dbReference>
<evidence type="ECO:0000256" key="3">
    <source>
        <dbReference type="SAM" id="MobiDB-lite"/>
    </source>
</evidence>
<evidence type="ECO:0000256" key="5">
    <source>
        <dbReference type="SAM" id="SignalP"/>
    </source>
</evidence>
<reference evidence="7 8" key="1">
    <citation type="journal article" date="2020" name="IScience">
        <title>Genome Sequencing of the Endangered Kingdonia uniflora (Circaeasteraceae, Ranunculales) Reveals Potential Mechanisms of Evolutionary Specialization.</title>
        <authorList>
            <person name="Sun Y."/>
            <person name="Deng T."/>
            <person name="Zhang A."/>
            <person name="Moore M.J."/>
            <person name="Landis J.B."/>
            <person name="Lin N."/>
            <person name="Zhang H."/>
            <person name="Zhang X."/>
            <person name="Huang J."/>
            <person name="Zhang X."/>
            <person name="Sun H."/>
            <person name="Wang H."/>
        </authorList>
    </citation>
    <scope>NUCLEOTIDE SEQUENCE [LARGE SCALE GENOMIC DNA]</scope>
    <source>
        <strain evidence="7">TB1705</strain>
        <tissue evidence="7">Leaf</tissue>
    </source>
</reference>
<feature type="transmembrane region" description="Helical" evidence="4">
    <location>
        <begin position="152"/>
        <end position="170"/>
    </location>
</feature>
<dbReference type="GO" id="GO:0005886">
    <property type="term" value="C:plasma membrane"/>
    <property type="evidence" value="ECO:0007669"/>
    <property type="project" value="TreeGrafter"/>
</dbReference>
<dbReference type="OrthoDB" id="206968at2759"/>
<dbReference type="GO" id="GO:0046872">
    <property type="term" value="F:metal ion binding"/>
    <property type="evidence" value="ECO:0007669"/>
    <property type="project" value="UniProtKB-KW"/>
</dbReference>
<evidence type="ECO:0000256" key="4">
    <source>
        <dbReference type="SAM" id="Phobius"/>
    </source>
</evidence>
<evidence type="ECO:0000256" key="1">
    <source>
        <dbReference type="ARBA" id="ARBA00022723"/>
    </source>
</evidence>
<keyword evidence="2" id="KW-0325">Glycoprotein</keyword>
<evidence type="ECO:0000313" key="7">
    <source>
        <dbReference type="EMBL" id="KAF6170292.1"/>
    </source>
</evidence>
<evidence type="ECO:0000259" key="6">
    <source>
        <dbReference type="PROSITE" id="PS51485"/>
    </source>
</evidence>
<comment type="caution">
    <text evidence="7">The sequence shown here is derived from an EMBL/GenBank/DDBJ whole genome shotgun (WGS) entry which is preliminary data.</text>
</comment>
<dbReference type="PANTHER" id="PTHR33021:SF193">
    <property type="entry name" value="OS06G0218600 PROTEIN"/>
    <property type="match status" value="1"/>
</dbReference>
<accession>A0A7J7NTI3</accession>
<dbReference type="Pfam" id="PF02298">
    <property type="entry name" value="Cu_bind_like"/>
    <property type="match status" value="1"/>
</dbReference>
<feature type="domain" description="Phytocyanin" evidence="6">
    <location>
        <begin position="22"/>
        <end position="120"/>
    </location>
</feature>
<feature type="region of interest" description="Disordered" evidence="3">
    <location>
        <begin position="121"/>
        <end position="150"/>
    </location>
</feature>
<dbReference type="PROSITE" id="PS51485">
    <property type="entry name" value="PHYTOCYANIN"/>
    <property type="match status" value="1"/>
</dbReference>
<dbReference type="Gene3D" id="2.60.40.420">
    <property type="entry name" value="Cupredoxins - blue copper proteins"/>
    <property type="match status" value="1"/>
</dbReference>
<dbReference type="FunFam" id="2.60.40.420:FF:000003">
    <property type="entry name" value="Blue copper"/>
    <property type="match status" value="1"/>
</dbReference>
<dbReference type="SUPFAM" id="SSF49503">
    <property type="entry name" value="Cupredoxins"/>
    <property type="match status" value="1"/>
</dbReference>
<sequence>MALARVVCAMLVLYCVVPSLATVYTVGDTSGWTTGVDYSTWTSDKTFAVGDTLVFNYGGGHTVDEVSSGDYSSCSAANSINSDSSGATSVSLKKAGTHYFICGALGHCSGGMKLAVTVGSSTETTTPSTTTTATPTPKTTSPAKTDSSSSTISSSMAVLLIGVTLFKMFLF</sequence>
<protein>
    <recommendedName>
        <fullName evidence="6">Phytocyanin domain-containing protein</fullName>
    </recommendedName>
</protein>
<dbReference type="InterPro" id="IPR039391">
    <property type="entry name" value="Phytocyanin-like"/>
</dbReference>
<organism evidence="7 8">
    <name type="scientific">Kingdonia uniflora</name>
    <dbReference type="NCBI Taxonomy" id="39325"/>
    <lineage>
        <taxon>Eukaryota</taxon>
        <taxon>Viridiplantae</taxon>
        <taxon>Streptophyta</taxon>
        <taxon>Embryophyta</taxon>
        <taxon>Tracheophyta</taxon>
        <taxon>Spermatophyta</taxon>
        <taxon>Magnoliopsida</taxon>
        <taxon>Ranunculales</taxon>
        <taxon>Circaeasteraceae</taxon>
        <taxon>Kingdonia</taxon>
    </lineage>
</organism>
<dbReference type="Proteomes" id="UP000541444">
    <property type="component" value="Unassembled WGS sequence"/>
</dbReference>